<dbReference type="PANTHER" id="PTHR47429">
    <property type="entry name" value="PROTEIN TWIN LOV 1"/>
    <property type="match status" value="1"/>
</dbReference>
<dbReference type="InterPro" id="IPR003594">
    <property type="entry name" value="HATPase_dom"/>
</dbReference>
<dbReference type="InterPro" id="IPR035965">
    <property type="entry name" value="PAS-like_dom_sf"/>
</dbReference>
<protein>
    <recommendedName>
        <fullName evidence="2">histidine kinase</fullName>
        <ecNumber evidence="2">2.7.13.3</ecNumber>
    </recommendedName>
</protein>
<keyword evidence="7" id="KW-0547">Nucleotide-binding</keyword>
<dbReference type="CDD" id="cd00130">
    <property type="entry name" value="PAS"/>
    <property type="match status" value="1"/>
</dbReference>
<dbReference type="NCBIfam" id="TIGR00229">
    <property type="entry name" value="sensory_box"/>
    <property type="match status" value="1"/>
</dbReference>
<evidence type="ECO:0000313" key="14">
    <source>
        <dbReference type="EMBL" id="SPJ23462.1"/>
    </source>
</evidence>
<evidence type="ECO:0000259" key="11">
    <source>
        <dbReference type="PROSITE" id="PS50109"/>
    </source>
</evidence>
<feature type="domain" description="Histidine kinase" evidence="11">
    <location>
        <begin position="144"/>
        <end position="365"/>
    </location>
</feature>
<evidence type="ECO:0000256" key="6">
    <source>
        <dbReference type="ARBA" id="ARBA00022679"/>
    </source>
</evidence>
<evidence type="ECO:0000256" key="2">
    <source>
        <dbReference type="ARBA" id="ARBA00012438"/>
    </source>
</evidence>
<dbReference type="Gene3D" id="3.30.450.20">
    <property type="entry name" value="PAS domain"/>
    <property type="match status" value="1"/>
</dbReference>
<dbReference type="EC" id="2.7.13.3" evidence="2"/>
<dbReference type="Proteomes" id="UP000244912">
    <property type="component" value="Unassembled WGS sequence"/>
</dbReference>
<evidence type="ECO:0000256" key="9">
    <source>
        <dbReference type="ARBA" id="ARBA00022840"/>
    </source>
</evidence>
<evidence type="ECO:0000256" key="10">
    <source>
        <dbReference type="ARBA" id="ARBA00022991"/>
    </source>
</evidence>
<dbReference type="InterPro" id="IPR036890">
    <property type="entry name" value="HATPase_C_sf"/>
</dbReference>
<evidence type="ECO:0000256" key="7">
    <source>
        <dbReference type="ARBA" id="ARBA00022741"/>
    </source>
</evidence>
<dbReference type="Gene3D" id="3.30.565.10">
    <property type="entry name" value="Histidine kinase-like ATPase, C-terminal domain"/>
    <property type="match status" value="1"/>
</dbReference>
<keyword evidence="8 14" id="KW-0418">Kinase</keyword>
<organism evidence="14 15">
    <name type="scientific">Palleronia abyssalis</name>
    <dbReference type="NCBI Taxonomy" id="1501240"/>
    <lineage>
        <taxon>Bacteria</taxon>
        <taxon>Pseudomonadati</taxon>
        <taxon>Pseudomonadota</taxon>
        <taxon>Alphaproteobacteria</taxon>
        <taxon>Rhodobacterales</taxon>
        <taxon>Roseobacteraceae</taxon>
        <taxon>Palleronia</taxon>
    </lineage>
</organism>
<evidence type="ECO:0000256" key="5">
    <source>
        <dbReference type="ARBA" id="ARBA00022643"/>
    </source>
</evidence>
<dbReference type="InterPro" id="IPR000014">
    <property type="entry name" value="PAS"/>
</dbReference>
<dbReference type="SMART" id="SM00911">
    <property type="entry name" value="HWE_HK"/>
    <property type="match status" value="1"/>
</dbReference>
<dbReference type="SUPFAM" id="SSF55785">
    <property type="entry name" value="PYP-like sensor domain (PAS domain)"/>
    <property type="match status" value="1"/>
</dbReference>
<evidence type="ECO:0000259" key="13">
    <source>
        <dbReference type="PROSITE" id="PS50113"/>
    </source>
</evidence>
<evidence type="ECO:0000256" key="4">
    <source>
        <dbReference type="ARBA" id="ARBA00022630"/>
    </source>
</evidence>
<name>A0A2R8BTH4_9RHOB</name>
<dbReference type="GO" id="GO:0005524">
    <property type="term" value="F:ATP binding"/>
    <property type="evidence" value="ECO:0007669"/>
    <property type="project" value="UniProtKB-KW"/>
</dbReference>
<keyword evidence="5" id="KW-0288">FMN</keyword>
<dbReference type="PANTHER" id="PTHR47429:SF2">
    <property type="entry name" value="PROTEIN TWIN LOV 1"/>
    <property type="match status" value="1"/>
</dbReference>
<keyword evidence="10" id="KW-0157">Chromophore</keyword>
<dbReference type="EMBL" id="ONZF01000002">
    <property type="protein sequence ID" value="SPJ23462.1"/>
    <property type="molecule type" value="Genomic_DNA"/>
</dbReference>
<keyword evidence="4" id="KW-0285">Flavoprotein</keyword>
<comment type="catalytic activity">
    <reaction evidence="1">
        <text>ATP + protein L-histidine = ADP + protein N-phospho-L-histidine.</text>
        <dbReference type="EC" id="2.7.13.3"/>
    </reaction>
</comment>
<dbReference type="InterPro" id="IPR011495">
    <property type="entry name" value="Sig_transdc_His_kin_sub2_dim/P"/>
</dbReference>
<evidence type="ECO:0000256" key="1">
    <source>
        <dbReference type="ARBA" id="ARBA00000085"/>
    </source>
</evidence>
<dbReference type="PROSITE" id="PS50109">
    <property type="entry name" value="HIS_KIN"/>
    <property type="match status" value="1"/>
</dbReference>
<dbReference type="Pfam" id="PF07568">
    <property type="entry name" value="HisKA_2"/>
    <property type="match status" value="1"/>
</dbReference>
<dbReference type="Pfam" id="PF02518">
    <property type="entry name" value="HATPase_c"/>
    <property type="match status" value="1"/>
</dbReference>
<dbReference type="PROSITE" id="PS50112">
    <property type="entry name" value="PAS"/>
    <property type="match status" value="1"/>
</dbReference>
<dbReference type="SUPFAM" id="SSF55874">
    <property type="entry name" value="ATPase domain of HSP90 chaperone/DNA topoisomerase II/histidine kinase"/>
    <property type="match status" value="1"/>
</dbReference>
<keyword evidence="3" id="KW-0597">Phosphoprotein</keyword>
<dbReference type="PROSITE" id="PS50113">
    <property type="entry name" value="PAC"/>
    <property type="match status" value="1"/>
</dbReference>
<keyword evidence="9" id="KW-0067">ATP-binding</keyword>
<feature type="domain" description="PAS" evidence="12">
    <location>
        <begin position="7"/>
        <end position="80"/>
    </location>
</feature>
<reference evidence="15" key="1">
    <citation type="submission" date="2018-03" db="EMBL/GenBank/DDBJ databases">
        <authorList>
            <person name="Rodrigo-Torres L."/>
            <person name="Arahal R. D."/>
            <person name="Lucena T."/>
        </authorList>
    </citation>
    <scope>NUCLEOTIDE SEQUENCE [LARGE SCALE GENOMIC DNA]</scope>
    <source>
        <strain evidence="15">CECT 8504</strain>
    </source>
</reference>
<gene>
    <name evidence="14" type="ORF">PAA8504_01273</name>
</gene>
<keyword evidence="6 14" id="KW-0808">Transferase</keyword>
<accession>A0A2R8BTH4</accession>
<evidence type="ECO:0000259" key="12">
    <source>
        <dbReference type="PROSITE" id="PS50112"/>
    </source>
</evidence>
<evidence type="ECO:0000256" key="3">
    <source>
        <dbReference type="ARBA" id="ARBA00022553"/>
    </source>
</evidence>
<evidence type="ECO:0000313" key="15">
    <source>
        <dbReference type="Proteomes" id="UP000244912"/>
    </source>
</evidence>
<dbReference type="GO" id="GO:0004673">
    <property type="term" value="F:protein histidine kinase activity"/>
    <property type="evidence" value="ECO:0007669"/>
    <property type="project" value="UniProtKB-EC"/>
</dbReference>
<dbReference type="InterPro" id="IPR011102">
    <property type="entry name" value="Sig_transdc_His_kinase_HWE"/>
</dbReference>
<evidence type="ECO:0000256" key="8">
    <source>
        <dbReference type="ARBA" id="ARBA00022777"/>
    </source>
</evidence>
<proteinExistence type="predicted"/>
<dbReference type="InterPro" id="IPR000700">
    <property type="entry name" value="PAS-assoc_C"/>
</dbReference>
<dbReference type="SMART" id="SM00387">
    <property type="entry name" value="HATPase_c"/>
    <property type="match status" value="1"/>
</dbReference>
<keyword evidence="15" id="KW-1185">Reference proteome</keyword>
<feature type="domain" description="PAC" evidence="13">
    <location>
        <begin position="81"/>
        <end position="135"/>
    </location>
</feature>
<dbReference type="AlphaFoldDB" id="A0A2R8BTH4"/>
<dbReference type="Pfam" id="PF13426">
    <property type="entry name" value="PAS_9"/>
    <property type="match status" value="1"/>
</dbReference>
<sequence>MYEKPMPKSSLKASIENNPVAMVLSDPNLPDNPLIFVNEAFEAVTLYQRDAVLGKNCRFLQCDETDEVARRKLRDAIAEEKNVTADLINEKADGTRFLNRVVIAPIRDDDGKVQAYLGIQGEIAGTEKEQKTSVGDESEQMLAELQHRVKNHLSMVVSMIRLHSRREVTQESFEALSHRVQSLALLYEELSPSGAVSGNSESLPAGAYLSRVANTIGALDGRSSIRLNVDCDEVDLPIETGARIGMLLTEFLTNAFEHAFAGRDAGVIQVRFHRQTRGKLRLTVEDDGVGLPEGSTWPENAPSIEDRQKQANENEADVLNTRGGKRKSGAGGSIVGAMVQYLDGDLTVTSSKHGTIITLDIMQDA</sequence>
<dbReference type="InterPro" id="IPR005467">
    <property type="entry name" value="His_kinase_dom"/>
</dbReference>